<organism evidence="5 6">
    <name type="scientific">Microbacterium limosum</name>
    <dbReference type="NCBI Taxonomy" id="3079935"/>
    <lineage>
        <taxon>Bacteria</taxon>
        <taxon>Bacillati</taxon>
        <taxon>Actinomycetota</taxon>
        <taxon>Actinomycetes</taxon>
        <taxon>Micrococcales</taxon>
        <taxon>Microbacteriaceae</taxon>
        <taxon>Microbacterium</taxon>
    </lineage>
</organism>
<dbReference type="KEGG" id="mliy:RYJ27_12685"/>
<protein>
    <submittedName>
        <fullName evidence="5">Methyltransferase domain-containing protein</fullName>
    </submittedName>
</protein>
<proteinExistence type="predicted"/>
<dbReference type="PANTHER" id="PTHR43464:SF19">
    <property type="entry name" value="UBIQUINONE BIOSYNTHESIS O-METHYLTRANSFERASE, MITOCHONDRIAL"/>
    <property type="match status" value="1"/>
</dbReference>
<evidence type="ECO:0000259" key="4">
    <source>
        <dbReference type="Pfam" id="PF13649"/>
    </source>
</evidence>
<keyword evidence="1 5" id="KW-0489">Methyltransferase</keyword>
<dbReference type="PANTHER" id="PTHR43464">
    <property type="entry name" value="METHYLTRANSFERASE"/>
    <property type="match status" value="1"/>
</dbReference>
<dbReference type="EMBL" id="CP137080">
    <property type="protein sequence ID" value="WOQ69534.1"/>
    <property type="molecule type" value="Genomic_DNA"/>
</dbReference>
<evidence type="ECO:0000256" key="1">
    <source>
        <dbReference type="ARBA" id="ARBA00022603"/>
    </source>
</evidence>
<evidence type="ECO:0000256" key="3">
    <source>
        <dbReference type="ARBA" id="ARBA00022691"/>
    </source>
</evidence>
<feature type="domain" description="Methyltransferase" evidence="4">
    <location>
        <begin position="66"/>
        <end position="155"/>
    </location>
</feature>
<dbReference type="InterPro" id="IPR041698">
    <property type="entry name" value="Methyltransf_25"/>
</dbReference>
<keyword evidence="3" id="KW-0949">S-adenosyl-L-methionine</keyword>
<accession>A0AAU0MH96</accession>
<reference evidence="5 6" key="1">
    <citation type="submission" date="2023-10" db="EMBL/GenBank/DDBJ databases">
        <title>Y20.</title>
        <authorList>
            <person name="Zhang G."/>
            <person name="Ding Y."/>
        </authorList>
    </citation>
    <scope>NUCLEOTIDE SEQUENCE [LARGE SCALE GENOMIC DNA]</scope>
    <source>
        <strain evidence="5 6">Y20</strain>
    </source>
</reference>
<sequence>MIAPSLARRDGDLRELMDDPHCDAIRLRRTLERFALINRLVAGWGGVYRRHIRPRLIARGGGEARILDIGCGAGDVLRGIVSRARADGFAVTGLGLDPDDRSLSVARGAASMRGVEYMLGHSGDLAARGDAFDVVVSNHLLHHLSRSELAAVLADSRVLSRGVSLHSDIHRSALAYAGYAIGVTPLAPGSFLRTDGLRSIRRSYTAFELEGVLPEGWRVERPAAFRLLAVSETGH</sequence>
<gene>
    <name evidence="5" type="ORF">RYJ27_12685</name>
</gene>
<keyword evidence="2" id="KW-0808">Transferase</keyword>
<evidence type="ECO:0000313" key="5">
    <source>
        <dbReference type="EMBL" id="WOQ69534.1"/>
    </source>
</evidence>
<dbReference type="SUPFAM" id="SSF53335">
    <property type="entry name" value="S-adenosyl-L-methionine-dependent methyltransferases"/>
    <property type="match status" value="1"/>
</dbReference>
<name>A0AAU0MH96_9MICO</name>
<evidence type="ECO:0000256" key="2">
    <source>
        <dbReference type="ARBA" id="ARBA00022679"/>
    </source>
</evidence>
<dbReference type="AlphaFoldDB" id="A0AAU0MH96"/>
<dbReference type="InterPro" id="IPR029063">
    <property type="entry name" value="SAM-dependent_MTases_sf"/>
</dbReference>
<dbReference type="GO" id="GO:0008168">
    <property type="term" value="F:methyltransferase activity"/>
    <property type="evidence" value="ECO:0007669"/>
    <property type="project" value="UniProtKB-KW"/>
</dbReference>
<dbReference type="Gene3D" id="3.40.50.150">
    <property type="entry name" value="Vaccinia Virus protein VP39"/>
    <property type="match status" value="1"/>
</dbReference>
<dbReference type="CDD" id="cd02440">
    <property type="entry name" value="AdoMet_MTases"/>
    <property type="match status" value="1"/>
</dbReference>
<dbReference type="Pfam" id="PF13649">
    <property type="entry name" value="Methyltransf_25"/>
    <property type="match status" value="1"/>
</dbReference>
<keyword evidence="6" id="KW-1185">Reference proteome</keyword>
<dbReference type="RefSeq" id="WP_330170657.1">
    <property type="nucleotide sequence ID" value="NZ_CP137080.1"/>
</dbReference>
<evidence type="ECO:0000313" key="6">
    <source>
        <dbReference type="Proteomes" id="UP001329313"/>
    </source>
</evidence>
<dbReference type="GO" id="GO:0032259">
    <property type="term" value="P:methylation"/>
    <property type="evidence" value="ECO:0007669"/>
    <property type="project" value="UniProtKB-KW"/>
</dbReference>
<dbReference type="NCBIfam" id="NF004851">
    <property type="entry name" value="PRK06202.1"/>
    <property type="match status" value="1"/>
</dbReference>
<dbReference type="Proteomes" id="UP001329313">
    <property type="component" value="Chromosome"/>
</dbReference>